<evidence type="ECO:0000256" key="1">
    <source>
        <dbReference type="SAM" id="SignalP"/>
    </source>
</evidence>
<sequence>MVFRKFFYAVLFFVNVEGEFNTQYKMQLFRENLMPQFGGKIPETAFNRDRLTLNRFNQNGLYSFGGKIPETAFNRDRLTLNRFNQNGLYSSDGEYIEQRPLIYHNKHLIYNTLKVKLNLLRNRKRKQNNSLWNNLSPEQILKDMKPHLHYILHRDD</sequence>
<evidence type="ECO:0000313" key="3">
    <source>
        <dbReference type="Proteomes" id="UP001458880"/>
    </source>
</evidence>
<dbReference type="Proteomes" id="UP001458880">
    <property type="component" value="Unassembled WGS sequence"/>
</dbReference>
<reference evidence="2 3" key="1">
    <citation type="journal article" date="2024" name="BMC Genomics">
        <title>De novo assembly and annotation of Popillia japonica's genome with initial clues to its potential as an invasive pest.</title>
        <authorList>
            <person name="Cucini C."/>
            <person name="Boschi S."/>
            <person name="Funari R."/>
            <person name="Cardaioli E."/>
            <person name="Iannotti N."/>
            <person name="Marturano G."/>
            <person name="Paoli F."/>
            <person name="Bruttini M."/>
            <person name="Carapelli A."/>
            <person name="Frati F."/>
            <person name="Nardi F."/>
        </authorList>
    </citation>
    <scope>NUCLEOTIDE SEQUENCE [LARGE SCALE GENOMIC DNA]</scope>
    <source>
        <strain evidence="2">DMR45628</strain>
    </source>
</reference>
<evidence type="ECO:0000313" key="2">
    <source>
        <dbReference type="EMBL" id="KAK9753961.1"/>
    </source>
</evidence>
<accession>A0AAW1N1T8</accession>
<gene>
    <name evidence="2" type="ORF">QE152_g1479</name>
</gene>
<dbReference type="EMBL" id="JASPKY010000009">
    <property type="protein sequence ID" value="KAK9753961.1"/>
    <property type="molecule type" value="Genomic_DNA"/>
</dbReference>
<feature type="chain" id="PRO_5043553483" evidence="1">
    <location>
        <begin position="19"/>
        <end position="156"/>
    </location>
</feature>
<keyword evidence="1" id="KW-0732">Signal</keyword>
<name>A0AAW1N1T8_POPJA</name>
<comment type="caution">
    <text evidence="2">The sequence shown here is derived from an EMBL/GenBank/DDBJ whole genome shotgun (WGS) entry which is preliminary data.</text>
</comment>
<organism evidence="2 3">
    <name type="scientific">Popillia japonica</name>
    <name type="common">Japanese beetle</name>
    <dbReference type="NCBI Taxonomy" id="7064"/>
    <lineage>
        <taxon>Eukaryota</taxon>
        <taxon>Metazoa</taxon>
        <taxon>Ecdysozoa</taxon>
        <taxon>Arthropoda</taxon>
        <taxon>Hexapoda</taxon>
        <taxon>Insecta</taxon>
        <taxon>Pterygota</taxon>
        <taxon>Neoptera</taxon>
        <taxon>Endopterygota</taxon>
        <taxon>Coleoptera</taxon>
        <taxon>Polyphaga</taxon>
        <taxon>Scarabaeiformia</taxon>
        <taxon>Scarabaeidae</taxon>
        <taxon>Rutelinae</taxon>
        <taxon>Popillia</taxon>
    </lineage>
</organism>
<feature type="signal peptide" evidence="1">
    <location>
        <begin position="1"/>
        <end position="18"/>
    </location>
</feature>
<proteinExistence type="predicted"/>
<protein>
    <submittedName>
        <fullName evidence="2">Uncharacterized protein</fullName>
    </submittedName>
</protein>
<dbReference type="AlphaFoldDB" id="A0AAW1N1T8"/>
<keyword evidence="3" id="KW-1185">Reference proteome</keyword>